<organism evidence="2 3">
    <name type="scientific">Candidatus Woesebacteria bacterium GW2011_GWA1_39_12</name>
    <dbReference type="NCBI Taxonomy" id="1618549"/>
    <lineage>
        <taxon>Bacteria</taxon>
        <taxon>Candidatus Woeseibacteriota</taxon>
    </lineage>
</organism>
<dbReference type="Proteomes" id="UP000034325">
    <property type="component" value="Unassembled WGS sequence"/>
</dbReference>
<dbReference type="AlphaFoldDB" id="A0A0G0M9J3"/>
<comment type="caution">
    <text evidence="2">The sequence shown here is derived from an EMBL/GenBank/DDBJ whole genome shotgun (WGS) entry which is preliminary data.</text>
</comment>
<evidence type="ECO:0000313" key="3">
    <source>
        <dbReference type="Proteomes" id="UP000034325"/>
    </source>
</evidence>
<dbReference type="EMBL" id="LBWA01000020">
    <property type="protein sequence ID" value="KKQ97015.1"/>
    <property type="molecule type" value="Genomic_DNA"/>
</dbReference>
<evidence type="ECO:0000313" key="2">
    <source>
        <dbReference type="EMBL" id="KKQ97015.1"/>
    </source>
</evidence>
<feature type="transmembrane region" description="Helical" evidence="1">
    <location>
        <begin position="257"/>
        <end position="276"/>
    </location>
</feature>
<feature type="transmembrane region" description="Helical" evidence="1">
    <location>
        <begin position="6"/>
        <end position="25"/>
    </location>
</feature>
<name>A0A0G0M9J3_9BACT</name>
<accession>A0A0G0M9J3</accession>
<protein>
    <recommendedName>
        <fullName evidence="4">Glycosyltransferase RgtA/B/C/D-like domain-containing protein</fullName>
    </recommendedName>
</protein>
<feature type="transmembrane region" description="Helical" evidence="1">
    <location>
        <begin position="190"/>
        <end position="208"/>
    </location>
</feature>
<feature type="transmembrane region" description="Helical" evidence="1">
    <location>
        <begin position="98"/>
        <end position="118"/>
    </location>
</feature>
<gene>
    <name evidence="2" type="ORF">UT23_C0020G0008</name>
</gene>
<keyword evidence="1" id="KW-0812">Transmembrane</keyword>
<keyword evidence="1" id="KW-0472">Membrane</keyword>
<feature type="transmembrane region" description="Helical" evidence="1">
    <location>
        <begin position="220"/>
        <end position="251"/>
    </location>
</feature>
<keyword evidence="1" id="KW-1133">Transmembrane helix</keyword>
<sequence>MRKYLSFPEILIFLPILAFSLLLMFKTFQISPDGNLKIATKAWSDFAATIPLIRSFSLGDNFPPEYPLFAGPPIRYHFLFFLFVGFLERIGLRLDWALNIPSAISFFLLTLVIYFLGVKVFKKKSIGILSVVLFLFNGSFSFLEFLKTHPISPNFVNEITKATQFASFGPYDGKIVSAFWSLNIFTNQRHLALAYAAFLLLVFFLYRFTDVNKKFSIKVVVLLSLLIGLFPFIHLAVFGMMLIALGVFFLLYPKARYQIFLIGLFSLAIALPQILYMGKSQITVLFGTKSKPGQFY</sequence>
<feature type="transmembrane region" description="Helical" evidence="1">
    <location>
        <begin position="125"/>
        <end position="143"/>
    </location>
</feature>
<evidence type="ECO:0008006" key="4">
    <source>
        <dbReference type="Google" id="ProtNLM"/>
    </source>
</evidence>
<reference evidence="2 3" key="1">
    <citation type="journal article" date="2015" name="Nature">
        <title>rRNA introns, odd ribosomes, and small enigmatic genomes across a large radiation of phyla.</title>
        <authorList>
            <person name="Brown C.T."/>
            <person name="Hug L.A."/>
            <person name="Thomas B.C."/>
            <person name="Sharon I."/>
            <person name="Castelle C.J."/>
            <person name="Singh A."/>
            <person name="Wilkins M.J."/>
            <person name="Williams K.H."/>
            <person name="Banfield J.F."/>
        </authorList>
    </citation>
    <scope>NUCLEOTIDE SEQUENCE [LARGE SCALE GENOMIC DNA]</scope>
</reference>
<proteinExistence type="predicted"/>
<evidence type="ECO:0000256" key="1">
    <source>
        <dbReference type="SAM" id="Phobius"/>
    </source>
</evidence>